<keyword evidence="5 7" id="KW-0472">Membrane</keyword>
<dbReference type="PhylomeDB" id="B0XUM6"/>
<evidence type="ECO:0000256" key="4">
    <source>
        <dbReference type="ARBA" id="ARBA00022989"/>
    </source>
</evidence>
<name>B0XUM6_ASPFC</name>
<feature type="transmembrane region" description="Helical" evidence="7">
    <location>
        <begin position="162"/>
        <end position="185"/>
    </location>
</feature>
<evidence type="ECO:0000256" key="3">
    <source>
        <dbReference type="ARBA" id="ARBA00022692"/>
    </source>
</evidence>
<evidence type="ECO:0000313" key="8">
    <source>
        <dbReference type="EMBL" id="EDP54011.1"/>
    </source>
</evidence>
<organism evidence="8 9">
    <name type="scientific">Aspergillus fumigatus (strain CBS 144.89 / FGSC A1163 / CEA10)</name>
    <name type="common">Neosartorya fumigata</name>
    <dbReference type="NCBI Taxonomy" id="451804"/>
    <lineage>
        <taxon>Eukaryota</taxon>
        <taxon>Fungi</taxon>
        <taxon>Dikarya</taxon>
        <taxon>Ascomycota</taxon>
        <taxon>Pezizomycotina</taxon>
        <taxon>Eurotiomycetes</taxon>
        <taxon>Eurotiomycetidae</taxon>
        <taxon>Eurotiales</taxon>
        <taxon>Aspergillaceae</taxon>
        <taxon>Aspergillus</taxon>
        <taxon>Aspergillus subgen. Fumigati</taxon>
    </lineage>
</organism>
<evidence type="ECO:0000313" key="9">
    <source>
        <dbReference type="Proteomes" id="UP000001699"/>
    </source>
</evidence>
<keyword evidence="4 7" id="KW-1133">Transmembrane helix</keyword>
<dbReference type="GO" id="GO:0022857">
    <property type="term" value="F:transmembrane transporter activity"/>
    <property type="evidence" value="ECO:0007669"/>
    <property type="project" value="InterPro"/>
</dbReference>
<dbReference type="AlphaFoldDB" id="B0XUM6"/>
<sequence length="510" mass="55417">MPFFNPFRKHDQTTFHGVVIPLSSAPSHARPESPALEKKGSPKEKPDDSSLDKAPSQENGSAASIPERSHLTIESLRAEIESDVAASGHDTAYDRKSKVINRAIQDIGMGRYQWELFCLCGFGWLADNVCALFACLGLGVGGNLPVDGALFLEFLPFASGNLLTMLSVWWPVGQLIASLIAWGLIPSYSCADDLPSCKAVGDGVACCGKDNNMGWRYFVLTMGSLTIVMFICRFFLFHLYESPKFLLARGRQDEAVAAVHGIAYKNKTKTWLTVDILNEIGGYPEENAPQTLSTKEIVQRNLSKFSLQRVRPLFATKKLGFTTVILWFCWTTIGMGYPLFNAFLPQYIKNAGGSTEASTYVTYRNYAITSIVGVPGSILACYTVDIKYIGRKGTMVISTLITGVLLFCFTASTNSNVQLVCSCLEAFFQNIMYGVLYAYTPEVFPAPSRGTGTGISSCLNRIAGLCAPLVAIYGGSSNPNSPIYASGGLILASFVAMCCLPIETMGKQSL</sequence>
<feature type="transmembrane region" description="Helical" evidence="7">
    <location>
        <begin position="217"/>
        <end position="240"/>
    </location>
</feature>
<evidence type="ECO:0000256" key="1">
    <source>
        <dbReference type="ARBA" id="ARBA00004141"/>
    </source>
</evidence>
<evidence type="ECO:0000256" key="2">
    <source>
        <dbReference type="ARBA" id="ARBA00022448"/>
    </source>
</evidence>
<evidence type="ECO:0000256" key="7">
    <source>
        <dbReference type="SAM" id="Phobius"/>
    </source>
</evidence>
<dbReference type="VEuPathDB" id="FungiDB:AFUB_020570"/>
<gene>
    <name evidence="8" type="ORF">AFUB_020570</name>
</gene>
<dbReference type="InterPro" id="IPR011701">
    <property type="entry name" value="MFS"/>
</dbReference>
<evidence type="ECO:0000256" key="6">
    <source>
        <dbReference type="SAM" id="MobiDB-lite"/>
    </source>
</evidence>
<dbReference type="Pfam" id="PF07690">
    <property type="entry name" value="MFS_1"/>
    <property type="match status" value="1"/>
</dbReference>
<keyword evidence="3 7" id="KW-0812">Transmembrane</keyword>
<dbReference type="PANTHER" id="PTHR23511:SF5">
    <property type="entry name" value="MAJOR FACILITATOR-TYPE TRANSPORTER HXNZ-RELATED"/>
    <property type="match status" value="1"/>
</dbReference>
<reference evidence="8 9" key="1">
    <citation type="journal article" date="2008" name="PLoS Genet.">
        <title>Genomic islands in the pathogenic filamentous fungus Aspergillus fumigatus.</title>
        <authorList>
            <person name="Fedorova N.D."/>
            <person name="Khaldi N."/>
            <person name="Joardar V.S."/>
            <person name="Maiti R."/>
            <person name="Amedeo P."/>
            <person name="Anderson M.J."/>
            <person name="Crabtree J."/>
            <person name="Silva J.C."/>
            <person name="Badger J.H."/>
            <person name="Albarraq A."/>
            <person name="Angiuoli S."/>
            <person name="Bussey H."/>
            <person name="Bowyer P."/>
            <person name="Cotty P.J."/>
            <person name="Dyer P.S."/>
            <person name="Egan A."/>
            <person name="Galens K."/>
            <person name="Fraser-Liggett C.M."/>
            <person name="Haas B.J."/>
            <person name="Inman J.M."/>
            <person name="Kent R."/>
            <person name="Lemieux S."/>
            <person name="Malavazi I."/>
            <person name="Orvis J."/>
            <person name="Roemer T."/>
            <person name="Ronning C.M."/>
            <person name="Sundaram J.P."/>
            <person name="Sutton G."/>
            <person name="Turner G."/>
            <person name="Venter J.C."/>
            <person name="White O.R."/>
            <person name="Whitty B.R."/>
            <person name="Youngman P."/>
            <person name="Wolfe K.H."/>
            <person name="Goldman G.H."/>
            <person name="Wortman J.R."/>
            <person name="Jiang B."/>
            <person name="Denning D.W."/>
            <person name="Nierman W.C."/>
        </authorList>
    </citation>
    <scope>NUCLEOTIDE SEQUENCE [LARGE SCALE GENOMIC DNA]</scope>
    <source>
        <strain evidence="9">CBS 144.89 / FGSC A1163 / CEA10</strain>
    </source>
</reference>
<evidence type="ECO:0000256" key="5">
    <source>
        <dbReference type="ARBA" id="ARBA00023136"/>
    </source>
</evidence>
<feature type="transmembrane region" description="Helical" evidence="7">
    <location>
        <begin position="363"/>
        <end position="382"/>
    </location>
</feature>
<feature type="transmembrane region" description="Helical" evidence="7">
    <location>
        <begin position="483"/>
        <end position="502"/>
    </location>
</feature>
<feature type="region of interest" description="Disordered" evidence="6">
    <location>
        <begin position="21"/>
        <end position="66"/>
    </location>
</feature>
<accession>B0XUM6</accession>
<dbReference type="SUPFAM" id="SSF103473">
    <property type="entry name" value="MFS general substrate transporter"/>
    <property type="match status" value="1"/>
</dbReference>
<dbReference type="Gene3D" id="1.20.1250.20">
    <property type="entry name" value="MFS general substrate transporter like domains"/>
    <property type="match status" value="1"/>
</dbReference>
<dbReference type="Proteomes" id="UP000001699">
    <property type="component" value="Unassembled WGS sequence"/>
</dbReference>
<dbReference type="PANTHER" id="PTHR23511">
    <property type="entry name" value="SYNAPTIC VESICLE GLYCOPROTEIN 2"/>
    <property type="match status" value="1"/>
</dbReference>
<dbReference type="OrthoDB" id="4139357at2759"/>
<keyword evidence="2" id="KW-0813">Transport</keyword>
<dbReference type="HOGENOM" id="CLU_001265_52_2_1"/>
<feature type="transmembrane region" description="Helical" evidence="7">
    <location>
        <begin position="319"/>
        <end position="343"/>
    </location>
</feature>
<feature type="transmembrane region" description="Helical" evidence="7">
    <location>
        <begin position="394"/>
        <end position="412"/>
    </location>
</feature>
<feature type="compositionally biased region" description="Basic and acidic residues" evidence="6">
    <location>
        <begin position="29"/>
        <end position="51"/>
    </location>
</feature>
<proteinExistence type="predicted"/>
<dbReference type="GO" id="GO:0016020">
    <property type="term" value="C:membrane"/>
    <property type="evidence" value="ECO:0007669"/>
    <property type="project" value="UniProtKB-SubCell"/>
</dbReference>
<protein>
    <submittedName>
        <fullName evidence="8">Sugar transporter, putative</fullName>
    </submittedName>
</protein>
<comment type="subcellular location">
    <subcellularLocation>
        <location evidence="1">Membrane</location>
        <topology evidence="1">Multi-pass membrane protein</topology>
    </subcellularLocation>
</comment>
<dbReference type="InterPro" id="IPR036259">
    <property type="entry name" value="MFS_trans_sf"/>
</dbReference>
<keyword evidence="8" id="KW-0762">Sugar transport</keyword>
<dbReference type="EMBL" id="DS499595">
    <property type="protein sequence ID" value="EDP54011.1"/>
    <property type="molecule type" value="Genomic_DNA"/>
</dbReference>
<keyword evidence="9" id="KW-1185">Reference proteome</keyword>